<dbReference type="AlphaFoldDB" id="A0A1I7N974"/>
<protein>
    <submittedName>
        <fullName evidence="2">Uncharacterized protein</fullName>
    </submittedName>
</protein>
<evidence type="ECO:0000313" key="2">
    <source>
        <dbReference type="EMBL" id="SFV31220.1"/>
    </source>
</evidence>
<organism evidence="2 3">
    <name type="scientific">Devosia crocina</name>
    <dbReference type="NCBI Taxonomy" id="429728"/>
    <lineage>
        <taxon>Bacteria</taxon>
        <taxon>Pseudomonadati</taxon>
        <taxon>Pseudomonadota</taxon>
        <taxon>Alphaproteobacteria</taxon>
        <taxon>Hyphomicrobiales</taxon>
        <taxon>Devosiaceae</taxon>
        <taxon>Devosia</taxon>
    </lineage>
</organism>
<feature type="compositionally biased region" description="Basic and acidic residues" evidence="1">
    <location>
        <begin position="16"/>
        <end position="42"/>
    </location>
</feature>
<accession>A0A1I7N974</accession>
<name>A0A1I7N974_9HYPH</name>
<keyword evidence="3" id="KW-1185">Reference proteome</keyword>
<sequence length="42" mass="4686">MKAPATAKSTKGLLRTIERRAKAEGRLKDRRPAVPKEEKPAQ</sequence>
<evidence type="ECO:0000313" key="3">
    <source>
        <dbReference type="Proteomes" id="UP000199074"/>
    </source>
</evidence>
<evidence type="ECO:0000256" key="1">
    <source>
        <dbReference type="SAM" id="MobiDB-lite"/>
    </source>
</evidence>
<dbReference type="Proteomes" id="UP000199074">
    <property type="component" value="Unassembled WGS sequence"/>
</dbReference>
<dbReference type="EMBL" id="FPCK01000001">
    <property type="protein sequence ID" value="SFV31220.1"/>
    <property type="molecule type" value="Genomic_DNA"/>
</dbReference>
<feature type="region of interest" description="Disordered" evidence="1">
    <location>
        <begin position="1"/>
        <end position="42"/>
    </location>
</feature>
<gene>
    <name evidence="2" type="ORF">SAMN05216456_1272</name>
</gene>
<dbReference type="RefSeq" id="WP_280140626.1">
    <property type="nucleotide sequence ID" value="NZ_FPCK01000001.1"/>
</dbReference>
<proteinExistence type="predicted"/>
<reference evidence="2 3" key="1">
    <citation type="submission" date="2016-10" db="EMBL/GenBank/DDBJ databases">
        <authorList>
            <person name="de Groot N.N."/>
        </authorList>
    </citation>
    <scope>NUCLEOTIDE SEQUENCE [LARGE SCALE GENOMIC DNA]</scope>
    <source>
        <strain evidence="2 3">IPL20</strain>
    </source>
</reference>